<proteinExistence type="predicted"/>
<dbReference type="SUPFAM" id="SSF52768">
    <property type="entry name" value="Arginase/deacetylase"/>
    <property type="match status" value="1"/>
</dbReference>
<keyword evidence="1" id="KW-0378">Hydrolase</keyword>
<dbReference type="AlphaFoldDB" id="A0A0A9XJU6"/>
<dbReference type="Gene3D" id="3.40.800.20">
    <property type="entry name" value="Histone deacetylase domain"/>
    <property type="match status" value="1"/>
</dbReference>
<dbReference type="CDD" id="cd09993">
    <property type="entry name" value="HDAC_classIV"/>
    <property type="match status" value="1"/>
</dbReference>
<dbReference type="EMBL" id="GBHO01022612">
    <property type="protein sequence ID" value="JAG20992.1"/>
    <property type="molecule type" value="Transcribed_RNA"/>
</dbReference>
<dbReference type="InterPro" id="IPR023801">
    <property type="entry name" value="His_deacetylse_dom"/>
</dbReference>
<sequence length="315" mass="35603">MCDQSYNPPSRFTVHLDPDQLLPIVYHPRYNLGMFLMEKFHPIDVQKWAKTFSKLAEIGIKEENVHLSREPTMEELLYGNTEKHLRSLKSSWNIAASTDVCVLGFLPNAYLQKKILRPLRYQTYGTLLAGQLALSSGWAINIGGGFHQASRSKMVGMSLYADISLLVNYVLSNDDRVKKVMILNLDGHQGCGFENDFMDHENVFIMDVYNRAVSPRNEAAKQAIKCQVELASRTRDFEYLSKVETNFLKSLSAFTPDLVIFNAGTCILQGDVGHLSISPEGIIKRDQLIFVVCRQRKLPIVMLTSGGYHRKTPAV</sequence>
<dbReference type="GO" id="GO:0040029">
    <property type="term" value="P:epigenetic regulation of gene expression"/>
    <property type="evidence" value="ECO:0007669"/>
    <property type="project" value="TreeGrafter"/>
</dbReference>
<evidence type="ECO:0000313" key="4">
    <source>
        <dbReference type="EMBL" id="JAG20992.1"/>
    </source>
</evidence>
<dbReference type="InterPro" id="IPR037138">
    <property type="entry name" value="His_deacetylse_dom_sf"/>
</dbReference>
<dbReference type="InterPro" id="IPR044150">
    <property type="entry name" value="HDAC_classIV"/>
</dbReference>
<reference evidence="4" key="1">
    <citation type="journal article" date="2014" name="PLoS ONE">
        <title>Transcriptome-Based Identification of ABC Transporters in the Western Tarnished Plant Bug Lygus hesperus.</title>
        <authorList>
            <person name="Hull J.J."/>
            <person name="Chaney K."/>
            <person name="Geib S.M."/>
            <person name="Fabrick J.A."/>
            <person name="Brent C.S."/>
            <person name="Walsh D."/>
            <person name="Lavine L.C."/>
        </authorList>
    </citation>
    <scope>NUCLEOTIDE SEQUENCE</scope>
</reference>
<protein>
    <submittedName>
        <fullName evidence="4">Histone deacetylase 11</fullName>
    </submittedName>
</protein>
<organism evidence="4">
    <name type="scientific">Lygus hesperus</name>
    <name type="common">Western plant bug</name>
    <dbReference type="NCBI Taxonomy" id="30085"/>
    <lineage>
        <taxon>Eukaryota</taxon>
        <taxon>Metazoa</taxon>
        <taxon>Ecdysozoa</taxon>
        <taxon>Arthropoda</taxon>
        <taxon>Hexapoda</taxon>
        <taxon>Insecta</taxon>
        <taxon>Pterygota</taxon>
        <taxon>Neoptera</taxon>
        <taxon>Paraneoptera</taxon>
        <taxon>Hemiptera</taxon>
        <taxon>Heteroptera</taxon>
        <taxon>Panheteroptera</taxon>
        <taxon>Cimicomorpha</taxon>
        <taxon>Miridae</taxon>
        <taxon>Mirini</taxon>
        <taxon>Lygus</taxon>
    </lineage>
</organism>
<evidence type="ECO:0000259" key="3">
    <source>
        <dbReference type="Pfam" id="PF00850"/>
    </source>
</evidence>
<dbReference type="GO" id="GO:0141221">
    <property type="term" value="F:histone deacetylase activity, hydrolytic mechanism"/>
    <property type="evidence" value="ECO:0007669"/>
    <property type="project" value="UniProtKB-EC"/>
</dbReference>
<evidence type="ECO:0000256" key="1">
    <source>
        <dbReference type="ARBA" id="ARBA00022801"/>
    </source>
</evidence>
<dbReference type="Pfam" id="PF00850">
    <property type="entry name" value="Hist_deacetyl"/>
    <property type="match status" value="1"/>
</dbReference>
<name>A0A0A9XJU6_LYGHE</name>
<gene>
    <name evidence="4" type="primary">HDAC11_1</name>
    <name evidence="4" type="ORF">CM83_100082</name>
</gene>
<feature type="domain" description="Histone deacetylase" evidence="3">
    <location>
        <begin position="41"/>
        <end position="311"/>
    </location>
</feature>
<dbReference type="InterPro" id="IPR023696">
    <property type="entry name" value="Ureohydrolase_dom_sf"/>
</dbReference>
<reference evidence="4" key="2">
    <citation type="submission" date="2014-07" db="EMBL/GenBank/DDBJ databases">
        <authorList>
            <person name="Hull J."/>
        </authorList>
    </citation>
    <scope>NUCLEOTIDE SEQUENCE</scope>
</reference>
<dbReference type="PANTHER" id="PTHR10625:SF23">
    <property type="entry name" value="HISTONE DEACETYLASE 11"/>
    <property type="match status" value="1"/>
</dbReference>
<comment type="catalytic activity">
    <reaction evidence="2">
        <text>N(6)-acetyl-L-lysyl-[histone] + H2O = L-lysyl-[histone] + acetate</text>
        <dbReference type="Rhea" id="RHEA:58196"/>
        <dbReference type="Rhea" id="RHEA-COMP:9845"/>
        <dbReference type="Rhea" id="RHEA-COMP:11338"/>
        <dbReference type="ChEBI" id="CHEBI:15377"/>
        <dbReference type="ChEBI" id="CHEBI:29969"/>
        <dbReference type="ChEBI" id="CHEBI:30089"/>
        <dbReference type="ChEBI" id="CHEBI:61930"/>
        <dbReference type="EC" id="3.5.1.98"/>
    </reaction>
</comment>
<dbReference type="GO" id="GO:0000118">
    <property type="term" value="C:histone deacetylase complex"/>
    <property type="evidence" value="ECO:0007669"/>
    <property type="project" value="TreeGrafter"/>
</dbReference>
<feature type="non-terminal residue" evidence="4">
    <location>
        <position position="315"/>
    </location>
</feature>
<accession>A0A0A9XJU6</accession>
<dbReference type="PANTHER" id="PTHR10625">
    <property type="entry name" value="HISTONE DEACETYLASE HDAC1-RELATED"/>
    <property type="match status" value="1"/>
</dbReference>
<evidence type="ECO:0000256" key="2">
    <source>
        <dbReference type="ARBA" id="ARBA00048287"/>
    </source>
</evidence>